<feature type="region of interest" description="Disordered" evidence="1">
    <location>
        <begin position="59"/>
        <end position="79"/>
    </location>
</feature>
<dbReference type="EMBL" id="BPLR01008034">
    <property type="protein sequence ID" value="GIY21580.1"/>
    <property type="molecule type" value="Genomic_DNA"/>
</dbReference>
<protein>
    <submittedName>
        <fullName evidence="2">Uncharacterized protein</fullName>
    </submittedName>
</protein>
<evidence type="ECO:0000256" key="1">
    <source>
        <dbReference type="SAM" id="MobiDB-lite"/>
    </source>
</evidence>
<organism evidence="2 3">
    <name type="scientific">Caerostris extrusa</name>
    <name type="common">Bark spider</name>
    <name type="synonym">Caerostris bankana</name>
    <dbReference type="NCBI Taxonomy" id="172846"/>
    <lineage>
        <taxon>Eukaryota</taxon>
        <taxon>Metazoa</taxon>
        <taxon>Ecdysozoa</taxon>
        <taxon>Arthropoda</taxon>
        <taxon>Chelicerata</taxon>
        <taxon>Arachnida</taxon>
        <taxon>Araneae</taxon>
        <taxon>Araneomorphae</taxon>
        <taxon>Entelegynae</taxon>
        <taxon>Araneoidea</taxon>
        <taxon>Araneidae</taxon>
        <taxon>Caerostris</taxon>
    </lineage>
</organism>
<evidence type="ECO:0000313" key="2">
    <source>
        <dbReference type="EMBL" id="GIY21580.1"/>
    </source>
</evidence>
<name>A0AAV4RJH2_CAEEX</name>
<keyword evidence="3" id="KW-1185">Reference proteome</keyword>
<dbReference type="Proteomes" id="UP001054945">
    <property type="component" value="Unassembled WGS sequence"/>
</dbReference>
<sequence>MNERLSVQKAAISSEGLRDENDTVLVSCMKKPDQLMHVHFIHVASPRAWSAVCYRSSPSVPTASVASGDKLVRKLPRQQ</sequence>
<accession>A0AAV4RJH2</accession>
<gene>
    <name evidence="2" type="ORF">CEXT_452731</name>
</gene>
<dbReference type="AlphaFoldDB" id="A0AAV4RJH2"/>
<evidence type="ECO:0000313" key="3">
    <source>
        <dbReference type="Proteomes" id="UP001054945"/>
    </source>
</evidence>
<reference evidence="2 3" key="1">
    <citation type="submission" date="2021-06" db="EMBL/GenBank/DDBJ databases">
        <title>Caerostris extrusa draft genome.</title>
        <authorList>
            <person name="Kono N."/>
            <person name="Arakawa K."/>
        </authorList>
    </citation>
    <scope>NUCLEOTIDE SEQUENCE [LARGE SCALE GENOMIC DNA]</scope>
</reference>
<comment type="caution">
    <text evidence="2">The sequence shown here is derived from an EMBL/GenBank/DDBJ whole genome shotgun (WGS) entry which is preliminary data.</text>
</comment>
<proteinExistence type="predicted"/>